<evidence type="ECO:0000256" key="8">
    <source>
        <dbReference type="ARBA" id="ARBA00023239"/>
    </source>
</evidence>
<comment type="pathway">
    <text evidence="2 9">Amino-acid biosynthesis; L-tryptophan biosynthesis; L-tryptophan from chorismate: step 4/5.</text>
</comment>
<protein>
    <recommendedName>
        <fullName evidence="9">Indole-3-glycerol phosphate synthase</fullName>
        <shortName evidence="9">IGPS</shortName>
        <ecNumber evidence="9">4.1.1.48</ecNumber>
    </recommendedName>
</protein>
<dbReference type="NCBIfam" id="NF001377">
    <property type="entry name" value="PRK00278.2-4"/>
    <property type="match status" value="1"/>
</dbReference>
<evidence type="ECO:0000256" key="4">
    <source>
        <dbReference type="ARBA" id="ARBA00022605"/>
    </source>
</evidence>
<evidence type="ECO:0000256" key="7">
    <source>
        <dbReference type="ARBA" id="ARBA00023141"/>
    </source>
</evidence>
<evidence type="ECO:0000313" key="11">
    <source>
        <dbReference type="EMBL" id="RHA55262.1"/>
    </source>
</evidence>
<dbReference type="InterPro" id="IPR001468">
    <property type="entry name" value="Indole-3-GlycerolPSynthase_CS"/>
</dbReference>
<evidence type="ECO:0000256" key="6">
    <source>
        <dbReference type="ARBA" id="ARBA00022822"/>
    </source>
</evidence>
<dbReference type="EMBL" id="QSFO01000005">
    <property type="protein sequence ID" value="RHA55262.1"/>
    <property type="molecule type" value="Genomic_DNA"/>
</dbReference>
<keyword evidence="5 9" id="KW-0210">Decarboxylase</keyword>
<evidence type="ECO:0000256" key="2">
    <source>
        <dbReference type="ARBA" id="ARBA00004696"/>
    </source>
</evidence>
<evidence type="ECO:0000313" key="12">
    <source>
        <dbReference type="Proteomes" id="UP000284598"/>
    </source>
</evidence>
<dbReference type="EC" id="4.1.1.48" evidence="9"/>
<dbReference type="InterPro" id="IPR013785">
    <property type="entry name" value="Aldolase_TIM"/>
</dbReference>
<dbReference type="InterPro" id="IPR013798">
    <property type="entry name" value="Indole-3-glycerol_P_synth_dom"/>
</dbReference>
<dbReference type="CDD" id="cd00331">
    <property type="entry name" value="IGPS"/>
    <property type="match status" value="1"/>
</dbReference>
<evidence type="ECO:0000256" key="1">
    <source>
        <dbReference type="ARBA" id="ARBA00001633"/>
    </source>
</evidence>
<evidence type="ECO:0000256" key="5">
    <source>
        <dbReference type="ARBA" id="ARBA00022793"/>
    </source>
</evidence>
<comment type="catalytic activity">
    <reaction evidence="1 9">
        <text>1-(2-carboxyphenylamino)-1-deoxy-D-ribulose 5-phosphate + H(+) = (1S,2R)-1-C-(indol-3-yl)glycerol 3-phosphate + CO2 + H2O</text>
        <dbReference type="Rhea" id="RHEA:23476"/>
        <dbReference type="ChEBI" id="CHEBI:15377"/>
        <dbReference type="ChEBI" id="CHEBI:15378"/>
        <dbReference type="ChEBI" id="CHEBI:16526"/>
        <dbReference type="ChEBI" id="CHEBI:58613"/>
        <dbReference type="ChEBI" id="CHEBI:58866"/>
        <dbReference type="EC" id="4.1.1.48"/>
    </reaction>
</comment>
<keyword evidence="6 9" id="KW-0822">Tryptophan biosynthesis</keyword>
<evidence type="ECO:0000256" key="3">
    <source>
        <dbReference type="ARBA" id="ARBA00008737"/>
    </source>
</evidence>
<dbReference type="GO" id="GO:0000162">
    <property type="term" value="P:L-tryptophan biosynthetic process"/>
    <property type="evidence" value="ECO:0007669"/>
    <property type="project" value="UniProtKB-UniRule"/>
</dbReference>
<dbReference type="SUPFAM" id="SSF51366">
    <property type="entry name" value="Ribulose-phoshate binding barrel"/>
    <property type="match status" value="1"/>
</dbReference>
<dbReference type="RefSeq" id="WP_118025147.1">
    <property type="nucleotide sequence ID" value="NZ_JBBNGR010000001.1"/>
</dbReference>
<comment type="caution">
    <text evidence="11">The sequence shown here is derived from an EMBL/GenBank/DDBJ whole genome shotgun (WGS) entry which is preliminary data.</text>
</comment>
<dbReference type="FunFam" id="3.20.20.70:FF:000024">
    <property type="entry name" value="Indole-3-glycerol phosphate synthase"/>
    <property type="match status" value="1"/>
</dbReference>
<gene>
    <name evidence="9" type="primary">trpC</name>
    <name evidence="11" type="ORF">DW929_05830</name>
</gene>
<dbReference type="UniPathway" id="UPA00035">
    <property type="reaction ID" value="UER00043"/>
</dbReference>
<name>A0A413S1T2_9FIRM</name>
<dbReference type="PROSITE" id="PS00614">
    <property type="entry name" value="IGPS"/>
    <property type="match status" value="1"/>
</dbReference>
<organism evidence="11 12">
    <name type="scientific">Eubacterium ventriosum</name>
    <dbReference type="NCBI Taxonomy" id="39496"/>
    <lineage>
        <taxon>Bacteria</taxon>
        <taxon>Bacillati</taxon>
        <taxon>Bacillota</taxon>
        <taxon>Clostridia</taxon>
        <taxon>Eubacteriales</taxon>
        <taxon>Eubacteriaceae</taxon>
        <taxon>Eubacterium</taxon>
    </lineage>
</organism>
<comment type="similarity">
    <text evidence="3 9">Belongs to the TrpC family.</text>
</comment>
<keyword evidence="7 9" id="KW-0057">Aromatic amino acid biosynthesis</keyword>
<feature type="domain" description="Indole-3-glycerol phosphate synthase" evidence="10">
    <location>
        <begin position="3"/>
        <end position="255"/>
    </location>
</feature>
<keyword evidence="8 9" id="KW-0456">Lyase</keyword>
<dbReference type="GO" id="GO:0004425">
    <property type="term" value="F:indole-3-glycerol-phosphate synthase activity"/>
    <property type="evidence" value="ECO:0007669"/>
    <property type="project" value="UniProtKB-UniRule"/>
</dbReference>
<dbReference type="HAMAP" id="MF_00134_B">
    <property type="entry name" value="IGPS_B"/>
    <property type="match status" value="1"/>
</dbReference>
<dbReference type="PANTHER" id="PTHR22854:SF2">
    <property type="entry name" value="INDOLE-3-GLYCEROL-PHOSPHATE SYNTHASE"/>
    <property type="match status" value="1"/>
</dbReference>
<dbReference type="InterPro" id="IPR045186">
    <property type="entry name" value="Indole-3-glycerol_P_synth"/>
</dbReference>
<dbReference type="Pfam" id="PF00218">
    <property type="entry name" value="IGPS"/>
    <property type="match status" value="1"/>
</dbReference>
<dbReference type="InterPro" id="IPR011060">
    <property type="entry name" value="RibuloseP-bd_barrel"/>
</dbReference>
<sequence>MILDKLAQSTYKRVEEEKKQNPLEEVKAKALAMEKGNFEFEKALKSGDITFICEVKKASPSKGIIAEDFPYVQIAKEYEQAGAGCISVLTEPEYFKGDKKYLKEISENVSLPLIRKDFVIDEYMIYDGKIHGASCVLLICSLLDEDIIRNYIKICDTLGMSALVEAHDEEEIKKAINAGARIIGVNNRDLKTFTVDISNSERLRKLVPENILFVAESGIKNNGDIKRLREAKVDAVLIGETFMKSENKKEMLKELAAK</sequence>
<proteinExistence type="inferred from homology"/>
<evidence type="ECO:0000259" key="10">
    <source>
        <dbReference type="Pfam" id="PF00218"/>
    </source>
</evidence>
<dbReference type="PANTHER" id="PTHR22854">
    <property type="entry name" value="TRYPTOPHAN BIOSYNTHESIS PROTEIN"/>
    <property type="match status" value="1"/>
</dbReference>
<keyword evidence="4 9" id="KW-0028">Amino-acid biosynthesis</keyword>
<accession>A0A413S1T2</accession>
<dbReference type="Gene3D" id="3.20.20.70">
    <property type="entry name" value="Aldolase class I"/>
    <property type="match status" value="1"/>
</dbReference>
<dbReference type="GO" id="GO:0004640">
    <property type="term" value="F:phosphoribosylanthranilate isomerase activity"/>
    <property type="evidence" value="ECO:0007669"/>
    <property type="project" value="TreeGrafter"/>
</dbReference>
<dbReference type="AlphaFoldDB" id="A0A413S1T2"/>
<dbReference type="Proteomes" id="UP000284598">
    <property type="component" value="Unassembled WGS sequence"/>
</dbReference>
<evidence type="ECO:0000256" key="9">
    <source>
        <dbReference type="HAMAP-Rule" id="MF_00134"/>
    </source>
</evidence>
<reference evidence="11 12" key="1">
    <citation type="submission" date="2018-08" db="EMBL/GenBank/DDBJ databases">
        <title>A genome reference for cultivated species of the human gut microbiota.</title>
        <authorList>
            <person name="Zou Y."/>
            <person name="Xue W."/>
            <person name="Luo G."/>
        </authorList>
    </citation>
    <scope>NUCLEOTIDE SEQUENCE [LARGE SCALE GENOMIC DNA]</scope>
    <source>
        <strain evidence="11 12">AM43-2</strain>
    </source>
</reference>